<evidence type="ECO:0000259" key="7">
    <source>
        <dbReference type="Pfam" id="PF01386"/>
    </source>
</evidence>
<reference evidence="9" key="1">
    <citation type="submission" date="2019-12" db="EMBL/GenBank/DDBJ databases">
        <title>High-Quality draft genome sequences of three cyanobacteria isolated from the limestone walls of the Old Cathedral of Coimbra.</title>
        <authorList>
            <person name="Tiago I."/>
            <person name="Soares F."/>
            <person name="Portugal A."/>
        </authorList>
    </citation>
    <scope>NUCLEOTIDE SEQUENCE [LARGE SCALE GENOMIC DNA]</scope>
    <source>
        <strain evidence="9">C</strain>
    </source>
</reference>
<keyword evidence="4 5" id="KW-0687">Ribonucleoprotein</keyword>
<dbReference type="PANTHER" id="PTHR33284:SF1">
    <property type="entry name" value="RIBOSOMAL PROTEIN L25_GLN-TRNA SYNTHETASE, ANTI-CODON-BINDING DOMAIN-CONTAINING PROTEIN"/>
    <property type="match status" value="1"/>
</dbReference>
<accession>A0A8K1ZXU5</accession>
<dbReference type="InterPro" id="IPR020930">
    <property type="entry name" value="Ribosomal_uL5_bac-type"/>
</dbReference>
<dbReference type="GO" id="GO:0006412">
    <property type="term" value="P:translation"/>
    <property type="evidence" value="ECO:0007669"/>
    <property type="project" value="UniProtKB-UniRule"/>
</dbReference>
<dbReference type="InterPro" id="IPR001021">
    <property type="entry name" value="Ribosomal_bL25_long"/>
</dbReference>
<dbReference type="Pfam" id="PF01386">
    <property type="entry name" value="Ribosomal_L25p"/>
    <property type="match status" value="1"/>
</dbReference>
<dbReference type="EMBL" id="WVIC01000024">
    <property type="protein sequence ID" value="NCJ07290.1"/>
    <property type="molecule type" value="Genomic_DNA"/>
</dbReference>
<keyword evidence="1 5" id="KW-0699">rRNA-binding</keyword>
<dbReference type="GO" id="GO:0008097">
    <property type="term" value="F:5S rRNA binding"/>
    <property type="evidence" value="ECO:0007669"/>
    <property type="project" value="InterPro"/>
</dbReference>
<keyword evidence="2 5" id="KW-0694">RNA-binding</keyword>
<protein>
    <recommendedName>
        <fullName evidence="5">Large ribosomal subunit protein bL25</fullName>
    </recommendedName>
    <alternativeName>
        <fullName evidence="5">General stress protein CTC</fullName>
    </alternativeName>
</protein>
<dbReference type="SUPFAM" id="SSF50715">
    <property type="entry name" value="Ribosomal protein L25-like"/>
    <property type="match status" value="1"/>
</dbReference>
<keyword evidence="3 5" id="KW-0689">Ribosomal protein</keyword>
<name>A0A8K1ZXU5_9CYAN</name>
<keyword evidence="10" id="KW-1185">Reference proteome</keyword>
<dbReference type="RefSeq" id="WP_161825768.1">
    <property type="nucleotide sequence ID" value="NZ_WVIC01000024.1"/>
</dbReference>
<comment type="function">
    <text evidence="5">This is one of the proteins that binds to the 5S RNA in the ribosome where it forms part of the central protuberance.</text>
</comment>
<comment type="similarity">
    <text evidence="5">Belongs to the bacterial ribosomal protein bL25 family. CTC subfamily.</text>
</comment>
<organism evidence="9 10">
    <name type="scientific">Petrachloros mirabilis ULC683</name>
    <dbReference type="NCBI Taxonomy" id="2781853"/>
    <lineage>
        <taxon>Bacteria</taxon>
        <taxon>Bacillati</taxon>
        <taxon>Cyanobacteriota</taxon>
        <taxon>Cyanophyceae</taxon>
        <taxon>Synechococcales</taxon>
        <taxon>Petrachlorosaceae</taxon>
        <taxon>Petrachloros</taxon>
        <taxon>Petrachloros mirabilis</taxon>
    </lineage>
</organism>
<dbReference type="InterPro" id="IPR037121">
    <property type="entry name" value="Ribosomal_bL25_C"/>
</dbReference>
<evidence type="ECO:0000313" key="10">
    <source>
        <dbReference type="Proteomes" id="UP000607397"/>
    </source>
</evidence>
<dbReference type="Gene3D" id="2.40.240.10">
    <property type="entry name" value="Ribosomal Protein L25, Chain P"/>
    <property type="match status" value="1"/>
</dbReference>
<dbReference type="NCBIfam" id="TIGR00731">
    <property type="entry name" value="bL25_bact_ctc"/>
    <property type="match status" value="1"/>
</dbReference>
<dbReference type="NCBIfam" id="NF004612">
    <property type="entry name" value="PRK05943.1"/>
    <property type="match status" value="1"/>
</dbReference>
<dbReference type="CDD" id="cd00495">
    <property type="entry name" value="Ribosomal_L25_TL5_CTC"/>
    <property type="match status" value="1"/>
</dbReference>
<feature type="compositionally biased region" description="Basic and acidic residues" evidence="6">
    <location>
        <begin position="192"/>
        <end position="201"/>
    </location>
</feature>
<comment type="caution">
    <text evidence="9">The sequence shown here is derived from an EMBL/GenBank/DDBJ whole genome shotgun (WGS) entry which is preliminary data.</text>
</comment>
<evidence type="ECO:0000256" key="1">
    <source>
        <dbReference type="ARBA" id="ARBA00022730"/>
    </source>
</evidence>
<evidence type="ECO:0000256" key="4">
    <source>
        <dbReference type="ARBA" id="ARBA00023274"/>
    </source>
</evidence>
<feature type="region of interest" description="Disordered" evidence="6">
    <location>
        <begin position="183"/>
        <end position="208"/>
    </location>
</feature>
<dbReference type="InterPro" id="IPR020056">
    <property type="entry name" value="Rbsml_bL25/Gln-tRNA_synth_N"/>
</dbReference>
<evidence type="ECO:0000256" key="3">
    <source>
        <dbReference type="ARBA" id="ARBA00022980"/>
    </source>
</evidence>
<dbReference type="HAMAP" id="MF_01334">
    <property type="entry name" value="Ribosomal_bL25_CTC"/>
    <property type="match status" value="1"/>
</dbReference>
<evidence type="ECO:0000259" key="8">
    <source>
        <dbReference type="Pfam" id="PF14693"/>
    </source>
</evidence>
<dbReference type="InterPro" id="IPR029751">
    <property type="entry name" value="Ribosomal_L25_dom"/>
</dbReference>
<dbReference type="PANTHER" id="PTHR33284">
    <property type="entry name" value="RIBOSOMAL PROTEIN L25/GLN-TRNA SYNTHETASE, ANTI-CODON-BINDING DOMAIN-CONTAINING PROTEIN"/>
    <property type="match status" value="1"/>
</dbReference>
<feature type="domain" description="Large ribosomal subunit protein bL25 beta" evidence="8">
    <location>
        <begin position="102"/>
        <end position="184"/>
    </location>
</feature>
<evidence type="ECO:0000256" key="2">
    <source>
        <dbReference type="ARBA" id="ARBA00022884"/>
    </source>
</evidence>
<dbReference type="Gene3D" id="2.170.120.20">
    <property type="entry name" value="Ribosomal protein L25, beta domain"/>
    <property type="match status" value="1"/>
</dbReference>
<dbReference type="InterPro" id="IPR011035">
    <property type="entry name" value="Ribosomal_bL25/Gln-tRNA_synth"/>
</dbReference>
<dbReference type="GO" id="GO:0022625">
    <property type="term" value="C:cytosolic large ribosomal subunit"/>
    <property type="evidence" value="ECO:0007669"/>
    <property type="project" value="TreeGrafter"/>
</dbReference>
<dbReference type="Pfam" id="PF14693">
    <property type="entry name" value="Ribosomal_TL5_C"/>
    <property type="match status" value="1"/>
</dbReference>
<evidence type="ECO:0000256" key="5">
    <source>
        <dbReference type="HAMAP-Rule" id="MF_01334"/>
    </source>
</evidence>
<evidence type="ECO:0000313" key="9">
    <source>
        <dbReference type="EMBL" id="NCJ07290.1"/>
    </source>
</evidence>
<gene>
    <name evidence="5" type="primary">rplY</name>
    <name evidence="5" type="synonym">ctc</name>
    <name evidence="9" type="ORF">GS597_12390</name>
</gene>
<feature type="domain" description="Large ribosomal subunit protein bL25 L25" evidence="7">
    <location>
        <begin position="6"/>
        <end position="93"/>
    </location>
</feature>
<dbReference type="AlphaFoldDB" id="A0A8K1ZXU5"/>
<proteinExistence type="inferred from homology"/>
<dbReference type="Proteomes" id="UP000607397">
    <property type="component" value="Unassembled WGS sequence"/>
</dbReference>
<evidence type="ECO:0000256" key="6">
    <source>
        <dbReference type="SAM" id="MobiDB-lite"/>
    </source>
</evidence>
<sequence>MEFAIVCEPREPGINPRKLRRMGQIPVVLYGHNGTESVSLMLSKVIADKMLNAVEVNNTLINVEVPKLSLNFKSLLRDVQKHSWKDELHHLSFFAISGKDSVTTTVPLHFIGEPIGVKFEDGSLDLVLNSLQLQCDPQNIPESIDIDISHLKVGDSIHVGELVLPVGVVAIGEDDRVVTSILAPAGGSKPSASDHSDHSDDSPAVDPN</sequence>
<dbReference type="InterPro" id="IPR020057">
    <property type="entry name" value="Ribosomal_bL25_b-dom"/>
</dbReference>
<dbReference type="GO" id="GO:0003735">
    <property type="term" value="F:structural constituent of ribosome"/>
    <property type="evidence" value="ECO:0007669"/>
    <property type="project" value="InterPro"/>
</dbReference>
<comment type="subunit">
    <text evidence="5">Part of the 50S ribosomal subunit; part of the 5S rRNA/L5/L18/L25 subcomplex. Contacts the 5S rRNA. Binds to the 5S rRNA independently of L5 and L18.</text>
</comment>